<dbReference type="AlphaFoldDB" id="A0A1X7NLR7"/>
<dbReference type="InterPro" id="IPR050873">
    <property type="entry name" value="V-ATPase_V0D/AC39_subunit"/>
</dbReference>
<keyword evidence="5" id="KW-1185">Reference proteome</keyword>
<evidence type="ECO:0000256" key="3">
    <source>
        <dbReference type="ARBA" id="ARBA00023065"/>
    </source>
</evidence>
<dbReference type="OrthoDB" id="1653at2"/>
<dbReference type="GO" id="GO:0046961">
    <property type="term" value="F:proton-transporting ATPase activity, rotational mechanism"/>
    <property type="evidence" value="ECO:0007669"/>
    <property type="project" value="InterPro"/>
</dbReference>
<keyword evidence="3" id="KW-0406">Ion transport</keyword>
<name>A0A1X7NLR7_9LACT</name>
<evidence type="ECO:0000313" key="5">
    <source>
        <dbReference type="Proteomes" id="UP000193435"/>
    </source>
</evidence>
<dbReference type="STRING" id="1073423.SAMN04488700_2102"/>
<dbReference type="PANTHER" id="PTHR38682">
    <property type="entry name" value="V-TYPE ATP SYNTHASE SUBUNIT C"/>
    <property type="match status" value="1"/>
</dbReference>
<dbReference type="EMBL" id="FXBJ01000002">
    <property type="protein sequence ID" value="SMH38117.1"/>
    <property type="molecule type" value="Genomic_DNA"/>
</dbReference>
<dbReference type="Gene3D" id="1.10.132.50">
    <property type="entry name" value="ATP synthase (C/AC39) subunit, domain 3"/>
    <property type="match status" value="1"/>
</dbReference>
<keyword evidence="2" id="KW-0813">Transport</keyword>
<dbReference type="InterPro" id="IPR035067">
    <property type="entry name" value="V-type_ATPase_csu/dsu"/>
</dbReference>
<accession>A0A1X7NLR7</accession>
<dbReference type="InterPro" id="IPR036079">
    <property type="entry name" value="ATPase_csu/dsu_sf"/>
</dbReference>
<evidence type="ECO:0000313" key="4">
    <source>
        <dbReference type="EMBL" id="SMH38117.1"/>
    </source>
</evidence>
<dbReference type="Gene3D" id="1.20.1690.10">
    <property type="entry name" value="V-type ATP synthase subunit C domain"/>
    <property type="match status" value="2"/>
</dbReference>
<sequence>MEPTAFAGTNARIRVFESNLLKNDQFERMLQSPDFEEALGVLKDTPYRNDVEELKRTKNYDTLLVNELKRMYDELFTISPEPALVELFTLRYSYHNLKVMLKENLTQNDFSSMLIPIGKESISSLKQAVETGKSDELSQEYIISIQEVKTGYEEYHNVQSVDIILDRRYFTHLKQLAKSTRDPKVVDLITMLIDLNNLSTLSRAIKQKRSQNFLTTILSSSGSISKKELIQLGTGNLVDAGKKLADGKYSDIILNSVNPETQELSPVRLDLQTDNAYMEKMKDAKLEVFGPMPILAYIYAKENEVKNLRLILVGKENNLPIKEIRERMRIIYGL</sequence>
<gene>
    <name evidence="4" type="ORF">SAMN04488700_2102</name>
</gene>
<dbReference type="Pfam" id="PF01992">
    <property type="entry name" value="vATP-synt_AC39"/>
    <property type="match status" value="1"/>
</dbReference>
<reference evidence="4 5" key="1">
    <citation type="submission" date="2017-04" db="EMBL/GenBank/DDBJ databases">
        <authorList>
            <person name="Afonso C.L."/>
            <person name="Miller P.J."/>
            <person name="Scott M.A."/>
            <person name="Spackman E."/>
            <person name="Goraichik I."/>
            <person name="Dimitrov K.M."/>
            <person name="Suarez D.L."/>
            <person name="Swayne D.E."/>
        </authorList>
    </citation>
    <scope>NUCLEOTIDE SEQUENCE [LARGE SCALE GENOMIC DNA]</scope>
    <source>
        <strain evidence="4 5">LMG26642</strain>
    </source>
</reference>
<evidence type="ECO:0000256" key="1">
    <source>
        <dbReference type="ARBA" id="ARBA00006709"/>
    </source>
</evidence>
<dbReference type="SUPFAM" id="SSF103486">
    <property type="entry name" value="V-type ATP synthase subunit C"/>
    <property type="match status" value="1"/>
</dbReference>
<dbReference type="PANTHER" id="PTHR38682:SF1">
    <property type="entry name" value="V-TYPE ATP SYNTHASE SUBUNIT C"/>
    <property type="match status" value="1"/>
</dbReference>
<comment type="similarity">
    <text evidence="1">Belongs to the V-ATPase V0D/AC39 subunit family.</text>
</comment>
<evidence type="ECO:0000256" key="2">
    <source>
        <dbReference type="ARBA" id="ARBA00022448"/>
    </source>
</evidence>
<dbReference type="Proteomes" id="UP000193435">
    <property type="component" value="Unassembled WGS sequence"/>
</dbReference>
<proteinExistence type="inferred from homology"/>
<dbReference type="InterPro" id="IPR002843">
    <property type="entry name" value="ATPase_V0-cplx_csu/dsu"/>
</dbReference>
<dbReference type="RefSeq" id="WP_085560142.1">
    <property type="nucleotide sequence ID" value="NZ_FOAH01000013.1"/>
</dbReference>
<dbReference type="NCBIfam" id="NF002266">
    <property type="entry name" value="PRK01198.1-2"/>
    <property type="match status" value="1"/>
</dbReference>
<protein>
    <submittedName>
        <fullName evidence="4">V/A-type H+-transporting ATPase subunit C</fullName>
    </submittedName>
</protein>
<dbReference type="InterPro" id="IPR044911">
    <property type="entry name" value="V-type_ATPase_csu/dsu_dom_3"/>
</dbReference>
<organism evidence="4 5">
    <name type="scientific">Carnobacterium iners</name>
    <dbReference type="NCBI Taxonomy" id="1073423"/>
    <lineage>
        <taxon>Bacteria</taxon>
        <taxon>Bacillati</taxon>
        <taxon>Bacillota</taxon>
        <taxon>Bacilli</taxon>
        <taxon>Lactobacillales</taxon>
        <taxon>Carnobacteriaceae</taxon>
        <taxon>Carnobacterium</taxon>
    </lineage>
</organism>